<dbReference type="PANTHER" id="PTHR30273">
    <property type="entry name" value="PERIPLASMIC SIGNAL SENSOR AND SIGMA FACTOR ACTIVATOR FECR-RELATED"/>
    <property type="match status" value="1"/>
</dbReference>
<organism evidence="3 4">
    <name type="scientific">Candidatus Odoribacter faecigallinarum</name>
    <dbReference type="NCBI Taxonomy" id="2838706"/>
    <lineage>
        <taxon>Bacteria</taxon>
        <taxon>Pseudomonadati</taxon>
        <taxon>Bacteroidota</taxon>
        <taxon>Bacteroidia</taxon>
        <taxon>Bacteroidales</taxon>
        <taxon>Odoribacteraceae</taxon>
        <taxon>Odoribacter</taxon>
    </lineage>
</organism>
<dbReference type="Proteomes" id="UP000824202">
    <property type="component" value="Unassembled WGS sequence"/>
</dbReference>
<protein>
    <submittedName>
        <fullName evidence="3">FecR domain-containing protein</fullName>
    </submittedName>
</protein>
<dbReference type="PIRSF" id="PIRSF018266">
    <property type="entry name" value="FecR"/>
    <property type="match status" value="1"/>
</dbReference>
<name>A0A9D1V232_9BACT</name>
<dbReference type="Gene3D" id="2.60.120.1440">
    <property type="match status" value="1"/>
</dbReference>
<dbReference type="AlphaFoldDB" id="A0A9D1V232"/>
<dbReference type="EMBL" id="DXFT01000183">
    <property type="protein sequence ID" value="HIX04304.1"/>
    <property type="molecule type" value="Genomic_DNA"/>
</dbReference>
<keyword evidence="1" id="KW-0472">Membrane</keyword>
<gene>
    <name evidence="3" type="ORF">H9863_09375</name>
</gene>
<evidence type="ECO:0000313" key="4">
    <source>
        <dbReference type="Proteomes" id="UP000824202"/>
    </source>
</evidence>
<dbReference type="PANTHER" id="PTHR30273:SF2">
    <property type="entry name" value="PROTEIN FECR"/>
    <property type="match status" value="1"/>
</dbReference>
<reference evidence="3" key="2">
    <citation type="submission" date="2021-04" db="EMBL/GenBank/DDBJ databases">
        <authorList>
            <person name="Gilroy R."/>
        </authorList>
    </citation>
    <scope>NUCLEOTIDE SEQUENCE</scope>
    <source>
        <strain evidence="3">23274</strain>
    </source>
</reference>
<comment type="caution">
    <text evidence="3">The sequence shown here is derived from an EMBL/GenBank/DDBJ whole genome shotgun (WGS) entry which is preliminary data.</text>
</comment>
<feature type="non-terminal residue" evidence="3">
    <location>
        <position position="290"/>
    </location>
</feature>
<proteinExistence type="predicted"/>
<dbReference type="Pfam" id="PF04773">
    <property type="entry name" value="FecR"/>
    <property type="match status" value="1"/>
</dbReference>
<feature type="domain" description="FecR protein" evidence="2">
    <location>
        <begin position="182"/>
        <end position="277"/>
    </location>
</feature>
<accession>A0A9D1V232</accession>
<evidence type="ECO:0000259" key="2">
    <source>
        <dbReference type="Pfam" id="PF04773"/>
    </source>
</evidence>
<dbReference type="InterPro" id="IPR012373">
    <property type="entry name" value="Ferrdict_sens_TM"/>
</dbReference>
<evidence type="ECO:0000313" key="3">
    <source>
        <dbReference type="EMBL" id="HIX04304.1"/>
    </source>
</evidence>
<dbReference type="GO" id="GO:0016989">
    <property type="term" value="F:sigma factor antagonist activity"/>
    <property type="evidence" value="ECO:0007669"/>
    <property type="project" value="TreeGrafter"/>
</dbReference>
<sequence length="290" mass="33169">MKWYETYCRLAGKISALWLGIATEEEREDVEKWEKEKTGRKELVEDLLDQEKFRENEMTLNKFPVREAWARMEKRLRGTRRRWRLVLEWGTYAAVFAVLLGAGYFLFRERPLEVKVTKVAAPVFHSGVQGARLTLGNGRVVEVTRDNQFQLAEMDGTLIRKDSLGVAYNPDASTGDTLVYNRMETLTGMEYTLALADGTLVYLNAETSLRYPVVFREGERVVELEGEAYFEVAKDEMRPFIVRMNGSEIKVTGTSFNARAYGNEEEVVTTLVEGKVEVNGRKIVPGEQAR</sequence>
<evidence type="ECO:0000256" key="1">
    <source>
        <dbReference type="SAM" id="Phobius"/>
    </source>
</evidence>
<feature type="transmembrane region" description="Helical" evidence="1">
    <location>
        <begin position="85"/>
        <end position="107"/>
    </location>
</feature>
<dbReference type="InterPro" id="IPR006860">
    <property type="entry name" value="FecR"/>
</dbReference>
<keyword evidence="1" id="KW-0812">Transmembrane</keyword>
<reference evidence="3" key="1">
    <citation type="journal article" date="2021" name="PeerJ">
        <title>Extensive microbial diversity within the chicken gut microbiome revealed by metagenomics and culture.</title>
        <authorList>
            <person name="Gilroy R."/>
            <person name="Ravi A."/>
            <person name="Getino M."/>
            <person name="Pursley I."/>
            <person name="Horton D.L."/>
            <person name="Alikhan N.F."/>
            <person name="Baker D."/>
            <person name="Gharbi K."/>
            <person name="Hall N."/>
            <person name="Watson M."/>
            <person name="Adriaenssens E.M."/>
            <person name="Foster-Nyarko E."/>
            <person name="Jarju S."/>
            <person name="Secka A."/>
            <person name="Antonio M."/>
            <person name="Oren A."/>
            <person name="Chaudhuri R.R."/>
            <person name="La Ragione R."/>
            <person name="Hildebrand F."/>
            <person name="Pallen M.J."/>
        </authorList>
    </citation>
    <scope>NUCLEOTIDE SEQUENCE</scope>
    <source>
        <strain evidence="3">23274</strain>
    </source>
</reference>
<keyword evidence="1" id="KW-1133">Transmembrane helix</keyword>